<dbReference type="AlphaFoldDB" id="A0ABD8AA55"/>
<keyword evidence="2 5" id="KW-0812">Transmembrane</keyword>
<evidence type="ECO:0000313" key="7">
    <source>
        <dbReference type="Proteomes" id="UP001626603"/>
    </source>
</evidence>
<comment type="subcellular location">
    <subcellularLocation>
        <location evidence="5">Cell membrane</location>
        <topology evidence="5">Multi-pass membrane protein</topology>
    </subcellularLocation>
    <subcellularLocation>
        <location evidence="1">Membrane</location>
        <topology evidence="1">Multi-pass membrane protein</topology>
    </subcellularLocation>
</comment>
<evidence type="ECO:0000256" key="1">
    <source>
        <dbReference type="ARBA" id="ARBA00004141"/>
    </source>
</evidence>
<evidence type="ECO:0000256" key="4">
    <source>
        <dbReference type="ARBA" id="ARBA00023136"/>
    </source>
</evidence>
<name>A0ABD8AA55_9EURY</name>
<organism evidence="6 7">
    <name type="scientific">Methanoculleus palmolei</name>
    <dbReference type="NCBI Taxonomy" id="72612"/>
    <lineage>
        <taxon>Archaea</taxon>
        <taxon>Methanobacteriati</taxon>
        <taxon>Methanobacteriota</taxon>
        <taxon>Stenosarchaea group</taxon>
        <taxon>Methanomicrobia</taxon>
        <taxon>Methanomicrobiales</taxon>
        <taxon>Methanomicrobiaceae</taxon>
        <taxon>Methanoculleus</taxon>
    </lineage>
</organism>
<dbReference type="Proteomes" id="UP001626603">
    <property type="component" value="Chromosome"/>
</dbReference>
<keyword evidence="3 5" id="KW-1133">Transmembrane helix</keyword>
<dbReference type="GO" id="GO:0005886">
    <property type="term" value="C:plasma membrane"/>
    <property type="evidence" value="ECO:0007669"/>
    <property type="project" value="UniProtKB-SubCell"/>
</dbReference>
<evidence type="ECO:0000313" key="6">
    <source>
        <dbReference type="EMBL" id="WOX56403.1"/>
    </source>
</evidence>
<protein>
    <recommendedName>
        <fullName evidence="5">Probable membrane transporter protein</fullName>
    </recommendedName>
</protein>
<feature type="transmembrane region" description="Helical" evidence="5">
    <location>
        <begin position="183"/>
        <end position="206"/>
    </location>
</feature>
<dbReference type="InterPro" id="IPR002781">
    <property type="entry name" value="TM_pro_TauE-like"/>
</dbReference>
<dbReference type="PANTHER" id="PTHR43701">
    <property type="entry name" value="MEMBRANE TRANSPORTER PROTEIN MJ0441-RELATED"/>
    <property type="match status" value="1"/>
</dbReference>
<reference evidence="6 7" key="1">
    <citation type="submission" date="2023-10" db="EMBL/GenBank/DDBJ databases">
        <title>The complete genome sequence of Methanoculleus palmolei DSM 4273.</title>
        <authorList>
            <person name="Lai S.-J."/>
            <person name="You Y.-T."/>
            <person name="Chen S.-C."/>
        </authorList>
    </citation>
    <scope>NUCLEOTIDE SEQUENCE [LARGE SCALE GENOMIC DNA]</scope>
    <source>
        <strain evidence="6 7">DSM 4273</strain>
    </source>
</reference>
<evidence type="ECO:0000256" key="2">
    <source>
        <dbReference type="ARBA" id="ARBA00022692"/>
    </source>
</evidence>
<dbReference type="EMBL" id="CP137641">
    <property type="protein sequence ID" value="WOX56403.1"/>
    <property type="molecule type" value="Genomic_DNA"/>
</dbReference>
<keyword evidence="4 5" id="KW-0472">Membrane</keyword>
<feature type="transmembrane region" description="Helical" evidence="5">
    <location>
        <begin position="48"/>
        <end position="81"/>
    </location>
</feature>
<dbReference type="PANTHER" id="PTHR43701:SF5">
    <property type="entry name" value="MEMBRANE TRANSPORTER PROTEIN-RELATED"/>
    <property type="match status" value="1"/>
</dbReference>
<gene>
    <name evidence="6" type="ORF">R6Y95_03480</name>
</gene>
<feature type="transmembrane region" description="Helical" evidence="5">
    <location>
        <begin position="281"/>
        <end position="301"/>
    </location>
</feature>
<feature type="transmembrane region" description="Helical" evidence="5">
    <location>
        <begin position="87"/>
        <end position="105"/>
    </location>
</feature>
<dbReference type="Pfam" id="PF01925">
    <property type="entry name" value="TauE"/>
    <property type="match status" value="1"/>
</dbReference>
<evidence type="ECO:0000256" key="3">
    <source>
        <dbReference type="ARBA" id="ARBA00022989"/>
    </source>
</evidence>
<feature type="transmembrane region" description="Helical" evidence="5">
    <location>
        <begin position="20"/>
        <end position="41"/>
    </location>
</feature>
<feature type="transmembrane region" description="Helical" evidence="5">
    <location>
        <begin position="212"/>
        <end position="234"/>
    </location>
</feature>
<sequence length="302" mass="30518">MSTPSSSRRDRDPPAGVLTVRIALLVAVIAVMLGAGLTVAPPATPASALLLFVVGFVAGVFGGLVGVGGSTILLPVMYFSLGFSEPVAIGTGLFVVIFTTISGAAGHLVRGSLDRRVAARIALGGLVGVLIGSWLFSFLVDYTGLLALILGLVFLVPSLGMIREGLWPGTRPEPERIGGTRPGHLLFGAGVGVLTGITGLGGGYAIVPGLLYLFGAPVYVTVGTSLASMIPMAVVGGGVKLLEGYVAFGAGLILAAGSIAGARVGAATIGRFQPATLKLVFGLYFFYAALRFIAAFFGIGAP</sequence>
<feature type="transmembrane region" description="Helical" evidence="5">
    <location>
        <begin position="117"/>
        <end position="136"/>
    </location>
</feature>
<keyword evidence="5" id="KW-1003">Cell membrane</keyword>
<keyword evidence="7" id="KW-1185">Reference proteome</keyword>
<feature type="transmembrane region" description="Helical" evidence="5">
    <location>
        <begin position="246"/>
        <end position="269"/>
    </location>
</feature>
<proteinExistence type="inferred from homology"/>
<accession>A0ABD8AA55</accession>
<evidence type="ECO:0000256" key="5">
    <source>
        <dbReference type="RuleBase" id="RU363041"/>
    </source>
</evidence>
<dbReference type="InterPro" id="IPR051598">
    <property type="entry name" value="TSUP/Inactive_protease-like"/>
</dbReference>
<comment type="similarity">
    <text evidence="5">Belongs to the 4-toluene sulfonate uptake permease (TSUP) (TC 2.A.102) family.</text>
</comment>